<evidence type="ECO:0000313" key="1">
    <source>
        <dbReference type="EMBL" id="KAG9395792.1"/>
    </source>
</evidence>
<accession>A0A8J6B9X0</accession>
<organism evidence="1 2">
    <name type="scientific">Carpediemonas membranifera</name>
    <dbReference type="NCBI Taxonomy" id="201153"/>
    <lineage>
        <taxon>Eukaryota</taxon>
        <taxon>Metamonada</taxon>
        <taxon>Carpediemonas-like organisms</taxon>
        <taxon>Carpediemonas</taxon>
    </lineage>
</organism>
<evidence type="ECO:0008006" key="3">
    <source>
        <dbReference type="Google" id="ProtNLM"/>
    </source>
</evidence>
<keyword evidence="2" id="KW-1185">Reference proteome</keyword>
<dbReference type="EMBL" id="JAHDYR010000008">
    <property type="protein sequence ID" value="KAG9395792.1"/>
    <property type="molecule type" value="Genomic_DNA"/>
</dbReference>
<gene>
    <name evidence="1" type="ORF">J8273_2704</name>
</gene>
<proteinExistence type="predicted"/>
<evidence type="ECO:0000313" key="2">
    <source>
        <dbReference type="Proteomes" id="UP000717585"/>
    </source>
</evidence>
<comment type="caution">
    <text evidence="1">The sequence shown here is derived from an EMBL/GenBank/DDBJ whole genome shotgun (WGS) entry which is preliminary data.</text>
</comment>
<dbReference type="AlphaFoldDB" id="A0A8J6B9X0"/>
<sequence>MTSIYTVKFSISSVLHNRRNVIPFIADFYAGLENRLCSFTKAKYFHTCLLSYIAACCHHANLSLPVHDQALHQAIVIVAYRRSGEYRNLAADSLVDRFLGAKKYAAVRQVVTSIAEMPLWHDEFIIRLCTAFRAARQQCPREFDVWLGEYATSTKLSLVNALEGYCWRLAKIITRVDTALTQRDPDVPRDDITRLRTEQRAVKAIVDEHLAKISTPGRVDEGVLLTLPCVWRISAALGELTDMVAAFNTAHPPLPGDKPLAGPKLVPLVPMAPVRPGFMHVPCSLNVLNPAWLAQFGVDPEHHATERMTREQLEALPPNIRRVLSVKTDGVAVDLTVQVGALPYVNRRASGNPTMKRKARERLGVDDADAHPAPDPDAHLMGFDPGARALGGFFIRHPDGTTSSGVVPKCGYTKTPSFTFDMTPASFKSTNLDSLQNSIRFVLLHEQEIFDAGMVKSFRRVRLTNHILRPKHFHRAGEQLARTLGWTPRRLPRSIAPPRAAPTRLVVFYGSARFKTPRRVHPCAPYGRFAESLAHMRAFNITAEVRMTNEFRTSLVCPFCRARFRRTRYTRRTMRCHNPNCQGAPWYRQQRLNSDPTTTT</sequence>
<name>A0A8J6B9X0_9EUKA</name>
<reference evidence="1" key="1">
    <citation type="submission" date="2021-05" db="EMBL/GenBank/DDBJ databases">
        <title>A free-living protist that lacks canonical eukaryotic 1 DNA replication and segregation systems.</title>
        <authorList>
            <person name="Salas-Leiva D.E."/>
            <person name="Tromer E.C."/>
            <person name="Curtis B.A."/>
            <person name="Jerlstrom-Hultqvist J."/>
            <person name="Kolisko M."/>
            <person name="Yi Z."/>
            <person name="Salas-Leiva J.S."/>
            <person name="Gallot-Lavallee L."/>
            <person name="Kops G.J.P.L."/>
            <person name="Archibald J.M."/>
            <person name="Simpson A.G.B."/>
            <person name="Roger A.J."/>
        </authorList>
    </citation>
    <scope>NUCLEOTIDE SEQUENCE</scope>
    <source>
        <strain evidence="1">BICM</strain>
    </source>
</reference>
<protein>
    <recommendedName>
        <fullName evidence="3">Transposase</fullName>
    </recommendedName>
</protein>
<dbReference type="Proteomes" id="UP000717585">
    <property type="component" value="Unassembled WGS sequence"/>
</dbReference>